<dbReference type="InterPro" id="IPR001296">
    <property type="entry name" value="Glyco_trans_1"/>
</dbReference>
<dbReference type="Pfam" id="PF00534">
    <property type="entry name" value="Glycos_transf_1"/>
    <property type="match status" value="1"/>
</dbReference>
<sequence>MNRPRVLILAEQCNPAWPSLPIVGYKYARALAQVCDAVIVTQVRNRPEIEAAGDALDVRYLDTEYVAAPLHRIATWLRGGDEVAWSTSQMMAYLPYLEFERQAWRMFRDELSGGLFDIVHRITPMTPTLPSWIAGRGGVPFVIGPLNGNLDWPAAYRAEQTREREGLRRLRGLAASLPYARRTWAQADAVLAAFGHTRGDLGRVPEERIVSFPEIGFDPGLFHPGDRAAPFSGDGAFEFLFAGRLVPYKVPEVAVRAFCASPRLRRHRLRILGDGPERPRLEAMVAEAGAGQSVVFEGAKTQAEVAEAMRRADAFVFPSIRELGAGVVIEAMACGTLCVVTDYGAPGDLVGAERGIAVPLAPLDDLTESTRAALEGCLDDPADARARAARGQAWAEAAFPWEAKAAHTIGVYDAVLHGRPPSGVRVYD</sequence>
<proteinExistence type="predicted"/>
<name>A0A0D0PHQ3_9RHOB</name>
<dbReference type="PANTHER" id="PTHR45947">
    <property type="entry name" value="SULFOQUINOVOSYL TRANSFERASE SQD2"/>
    <property type="match status" value="1"/>
</dbReference>
<dbReference type="Proteomes" id="UP000035100">
    <property type="component" value="Unassembled WGS sequence"/>
</dbReference>
<dbReference type="EMBL" id="AONG01000003">
    <property type="protein sequence ID" value="KIQ70921.1"/>
    <property type="molecule type" value="Genomic_DNA"/>
</dbReference>
<dbReference type="RefSeq" id="WP_018304424.1">
    <property type="nucleotide sequence ID" value="NZ_KB902313.1"/>
</dbReference>
<comment type="caution">
    <text evidence="2">The sequence shown here is derived from an EMBL/GenBank/DDBJ whole genome shotgun (WGS) entry which is preliminary data.</text>
</comment>
<accession>A0A0D0PHQ3</accession>
<dbReference type="PANTHER" id="PTHR45947:SF3">
    <property type="entry name" value="SULFOQUINOVOSYL TRANSFERASE SQD2"/>
    <property type="match status" value="1"/>
</dbReference>
<dbReference type="PATRIC" id="fig|1123501.6.peg.354"/>
<dbReference type="OrthoDB" id="9790710at2"/>
<feature type="domain" description="Glycosyl transferase family 1" evidence="1">
    <location>
        <begin position="233"/>
        <end position="374"/>
    </location>
</feature>
<gene>
    <name evidence="2" type="ORF">Wenmar_00295</name>
</gene>
<evidence type="ECO:0000313" key="3">
    <source>
        <dbReference type="Proteomes" id="UP000035100"/>
    </source>
</evidence>
<organism evidence="2 3">
    <name type="scientific">Wenxinia marina DSM 24838</name>
    <dbReference type="NCBI Taxonomy" id="1123501"/>
    <lineage>
        <taxon>Bacteria</taxon>
        <taxon>Pseudomonadati</taxon>
        <taxon>Pseudomonadota</taxon>
        <taxon>Alphaproteobacteria</taxon>
        <taxon>Rhodobacterales</taxon>
        <taxon>Roseobacteraceae</taxon>
        <taxon>Wenxinia</taxon>
    </lineage>
</organism>
<keyword evidence="3" id="KW-1185">Reference proteome</keyword>
<evidence type="ECO:0000313" key="2">
    <source>
        <dbReference type="EMBL" id="KIQ70921.1"/>
    </source>
</evidence>
<protein>
    <submittedName>
        <fullName evidence="2">Glycosyltransferase</fullName>
    </submittedName>
</protein>
<keyword evidence="2" id="KW-0808">Transferase</keyword>
<reference evidence="2 3" key="1">
    <citation type="submission" date="2013-01" db="EMBL/GenBank/DDBJ databases">
        <authorList>
            <person name="Fiebig A."/>
            <person name="Goeker M."/>
            <person name="Klenk H.-P.P."/>
        </authorList>
    </citation>
    <scope>NUCLEOTIDE SEQUENCE [LARGE SCALE GENOMIC DNA]</scope>
    <source>
        <strain evidence="2 3">DSM 24838</strain>
    </source>
</reference>
<dbReference type="eggNOG" id="COG0438">
    <property type="taxonomic scope" value="Bacteria"/>
</dbReference>
<dbReference type="AlphaFoldDB" id="A0A0D0PHQ3"/>
<dbReference type="InterPro" id="IPR050194">
    <property type="entry name" value="Glycosyltransferase_grp1"/>
</dbReference>
<dbReference type="GO" id="GO:0016757">
    <property type="term" value="F:glycosyltransferase activity"/>
    <property type="evidence" value="ECO:0007669"/>
    <property type="project" value="InterPro"/>
</dbReference>
<dbReference type="STRING" id="1123501.Wenmar_00295"/>
<evidence type="ECO:0000259" key="1">
    <source>
        <dbReference type="Pfam" id="PF00534"/>
    </source>
</evidence>
<dbReference type="Gene3D" id="3.40.50.2000">
    <property type="entry name" value="Glycogen Phosphorylase B"/>
    <property type="match status" value="2"/>
</dbReference>
<dbReference type="SUPFAM" id="SSF53756">
    <property type="entry name" value="UDP-Glycosyltransferase/glycogen phosphorylase"/>
    <property type="match status" value="1"/>
</dbReference>